<dbReference type="EMBL" id="JACNFK010000033">
    <property type="protein sequence ID" value="MBC8520021.1"/>
    <property type="molecule type" value="Genomic_DNA"/>
</dbReference>
<dbReference type="PANTHER" id="PTHR42852">
    <property type="entry name" value="THIOL:DISULFIDE INTERCHANGE PROTEIN DSBE"/>
    <property type="match status" value="1"/>
</dbReference>
<evidence type="ECO:0000256" key="4">
    <source>
        <dbReference type="ARBA" id="ARBA00023284"/>
    </source>
</evidence>
<feature type="domain" description="Thioredoxin" evidence="5">
    <location>
        <begin position="1"/>
        <end position="129"/>
    </location>
</feature>
<dbReference type="AlphaFoldDB" id="A0A8J6TQI3"/>
<name>A0A8J6TQI3_9GAMM</name>
<dbReference type="Proteomes" id="UP000654401">
    <property type="component" value="Unassembled WGS sequence"/>
</dbReference>
<reference evidence="6 7" key="1">
    <citation type="submission" date="2020-08" db="EMBL/GenBank/DDBJ databases">
        <title>Bridging the membrane lipid divide: bacteria of the FCB group superphylum have the potential to synthesize archaeal ether lipids.</title>
        <authorList>
            <person name="Villanueva L."/>
            <person name="Von Meijenfeldt F.A.B."/>
            <person name="Westbye A.B."/>
            <person name="Yadav S."/>
            <person name="Hopmans E.C."/>
            <person name="Dutilh B.E."/>
            <person name="Sinninghe Damste J.S."/>
        </authorList>
    </citation>
    <scope>NUCLEOTIDE SEQUENCE [LARGE SCALE GENOMIC DNA]</scope>
    <source>
        <strain evidence="6">NIOZ-UU100</strain>
    </source>
</reference>
<dbReference type="SUPFAM" id="SSF52833">
    <property type="entry name" value="Thioredoxin-like"/>
    <property type="match status" value="1"/>
</dbReference>
<dbReference type="GO" id="GO:0015036">
    <property type="term" value="F:disulfide oxidoreductase activity"/>
    <property type="evidence" value="ECO:0007669"/>
    <property type="project" value="UniProtKB-ARBA"/>
</dbReference>
<keyword evidence="2" id="KW-0201">Cytochrome c-type biogenesis</keyword>
<evidence type="ECO:0000256" key="3">
    <source>
        <dbReference type="ARBA" id="ARBA00023157"/>
    </source>
</evidence>
<evidence type="ECO:0000313" key="6">
    <source>
        <dbReference type="EMBL" id="MBC8520021.1"/>
    </source>
</evidence>
<dbReference type="PROSITE" id="PS00194">
    <property type="entry name" value="THIOREDOXIN_1"/>
    <property type="match status" value="1"/>
</dbReference>
<dbReference type="PANTHER" id="PTHR42852:SF6">
    <property type="entry name" value="THIOL:DISULFIDE INTERCHANGE PROTEIN DSBE"/>
    <property type="match status" value="1"/>
</dbReference>
<dbReference type="Gene3D" id="3.40.30.10">
    <property type="entry name" value="Glutaredoxin"/>
    <property type="match status" value="1"/>
</dbReference>
<comment type="subcellular location">
    <subcellularLocation>
        <location evidence="1">Cell envelope</location>
    </subcellularLocation>
</comment>
<accession>A0A8J6TQI3</accession>
<dbReference type="Pfam" id="PF00578">
    <property type="entry name" value="AhpC-TSA"/>
    <property type="match status" value="1"/>
</dbReference>
<evidence type="ECO:0000256" key="2">
    <source>
        <dbReference type="ARBA" id="ARBA00022748"/>
    </source>
</evidence>
<dbReference type="InterPro" id="IPR036249">
    <property type="entry name" value="Thioredoxin-like_sf"/>
</dbReference>
<protein>
    <submittedName>
        <fullName evidence="6">TlpA family protein disulfide reductase</fullName>
    </submittedName>
</protein>
<dbReference type="InterPro" id="IPR000866">
    <property type="entry name" value="AhpC/TSA"/>
</dbReference>
<dbReference type="CDD" id="cd02966">
    <property type="entry name" value="TlpA_like_family"/>
    <property type="match status" value="1"/>
</dbReference>
<proteinExistence type="predicted"/>
<dbReference type="InterPro" id="IPR017937">
    <property type="entry name" value="Thioredoxin_CS"/>
</dbReference>
<sequence>MDEELTDIKAMKGQTIVINFWATWCPPCRREMTSLEKLYLETKDKDIVVLAVNIGEDIETVFSFINSIEPSPTFPILFDTDALIMEQWNVIGLPTTYVVNPRGMIAYKAIGGREFNHPDILEKVINLKKN</sequence>
<evidence type="ECO:0000313" key="7">
    <source>
        <dbReference type="Proteomes" id="UP000654401"/>
    </source>
</evidence>
<comment type="caution">
    <text evidence="6">The sequence shown here is derived from an EMBL/GenBank/DDBJ whole genome shotgun (WGS) entry which is preliminary data.</text>
</comment>
<dbReference type="GO" id="GO:0016209">
    <property type="term" value="F:antioxidant activity"/>
    <property type="evidence" value="ECO:0007669"/>
    <property type="project" value="InterPro"/>
</dbReference>
<dbReference type="GO" id="GO:0030313">
    <property type="term" value="C:cell envelope"/>
    <property type="evidence" value="ECO:0007669"/>
    <property type="project" value="UniProtKB-SubCell"/>
</dbReference>
<evidence type="ECO:0000256" key="1">
    <source>
        <dbReference type="ARBA" id="ARBA00004196"/>
    </source>
</evidence>
<dbReference type="GO" id="GO:0017004">
    <property type="term" value="P:cytochrome complex assembly"/>
    <property type="evidence" value="ECO:0007669"/>
    <property type="project" value="UniProtKB-KW"/>
</dbReference>
<evidence type="ECO:0000259" key="5">
    <source>
        <dbReference type="PROSITE" id="PS51352"/>
    </source>
</evidence>
<keyword evidence="3" id="KW-1015">Disulfide bond</keyword>
<keyword evidence="4" id="KW-0676">Redox-active center</keyword>
<dbReference type="InterPro" id="IPR050553">
    <property type="entry name" value="Thioredoxin_ResA/DsbE_sf"/>
</dbReference>
<organism evidence="6 7">
    <name type="scientific">Candidatus Thiopontia autotrophica</name>
    <dbReference type="NCBI Taxonomy" id="2841688"/>
    <lineage>
        <taxon>Bacteria</taxon>
        <taxon>Pseudomonadati</taxon>
        <taxon>Pseudomonadota</taxon>
        <taxon>Gammaproteobacteria</taxon>
        <taxon>Candidatus Thiopontia</taxon>
    </lineage>
</organism>
<dbReference type="PROSITE" id="PS51352">
    <property type="entry name" value="THIOREDOXIN_2"/>
    <property type="match status" value="1"/>
</dbReference>
<dbReference type="InterPro" id="IPR013766">
    <property type="entry name" value="Thioredoxin_domain"/>
</dbReference>
<gene>
    <name evidence="6" type="ORF">H8D24_06420</name>
</gene>